<evidence type="ECO:0000313" key="2">
    <source>
        <dbReference type="Proteomes" id="UP000176037"/>
    </source>
</evidence>
<protein>
    <recommendedName>
        <fullName evidence="3">HTH cro/C1-type domain-containing protein</fullName>
    </recommendedName>
</protein>
<evidence type="ECO:0000313" key="1">
    <source>
        <dbReference type="EMBL" id="OFI35643.1"/>
    </source>
</evidence>
<keyword evidence="2" id="KW-1185">Reference proteome</keyword>
<dbReference type="Proteomes" id="UP000176037">
    <property type="component" value="Unassembled WGS sequence"/>
</dbReference>
<evidence type="ECO:0008006" key="3">
    <source>
        <dbReference type="Google" id="ProtNLM"/>
    </source>
</evidence>
<name>A0A1E8FJN2_9ALTE</name>
<dbReference type="AlphaFoldDB" id="A0A1E8FJN2"/>
<dbReference type="EMBL" id="MJIC01000009">
    <property type="protein sequence ID" value="OFI35643.1"/>
    <property type="molecule type" value="Genomic_DNA"/>
</dbReference>
<accession>A0A1E8FJN2</accession>
<organism evidence="1 2">
    <name type="scientific">Alteromonas lipolytica</name>
    <dbReference type="NCBI Taxonomy" id="1856405"/>
    <lineage>
        <taxon>Bacteria</taxon>
        <taxon>Pseudomonadati</taxon>
        <taxon>Pseudomonadota</taxon>
        <taxon>Gammaproteobacteria</taxon>
        <taxon>Alteromonadales</taxon>
        <taxon>Alteromonadaceae</taxon>
        <taxon>Alteromonas/Salinimonas group</taxon>
        <taxon>Alteromonas</taxon>
    </lineage>
</organism>
<proteinExistence type="predicted"/>
<dbReference type="OrthoDB" id="6240846at2"/>
<sequence length="113" mass="12694">MGTQLVDASDIEKQLIQLTAEHLRGNLSRGQLLKALRKNVLRMTQIRYCKLTGIGRNALIDIERDQGEPTEAIVNKAFAPFKLQPVMVRPDIEFLRRCIDSTAASSPDSEQVM</sequence>
<dbReference type="STRING" id="1856405.BFC17_12885"/>
<gene>
    <name evidence="1" type="ORF">BFC17_12885</name>
</gene>
<comment type="caution">
    <text evidence="1">The sequence shown here is derived from an EMBL/GenBank/DDBJ whole genome shotgun (WGS) entry which is preliminary data.</text>
</comment>
<reference evidence="1 2" key="1">
    <citation type="submission" date="2016-09" db="EMBL/GenBank/DDBJ databases">
        <title>Alteromonas lipolytica, a new species isolated from sea water.</title>
        <authorList>
            <person name="Wu Y.-H."/>
            <person name="Cheng H."/>
            <person name="Xu X.-W."/>
        </authorList>
    </citation>
    <scope>NUCLEOTIDE SEQUENCE [LARGE SCALE GENOMIC DNA]</scope>
    <source>
        <strain evidence="1 2">JW12</strain>
    </source>
</reference>